<organism evidence="1 2">
    <name type="scientific">Amoebophilus asiaticus (strain 5a2)</name>
    <dbReference type="NCBI Taxonomy" id="452471"/>
    <lineage>
        <taxon>Bacteria</taxon>
        <taxon>Pseudomonadati</taxon>
        <taxon>Bacteroidota</taxon>
        <taxon>Cytophagia</taxon>
        <taxon>Cytophagales</taxon>
        <taxon>Amoebophilaceae</taxon>
        <taxon>Candidatus Amoebophilus</taxon>
    </lineage>
</organism>
<name>B3ERC2_AMOA5</name>
<protein>
    <recommendedName>
        <fullName evidence="3">Transposase Helix-turn-helix domain-containing protein</fullName>
    </recommendedName>
</protein>
<proteinExistence type="predicted"/>
<dbReference type="KEGG" id="aas:Aasi_0349"/>
<dbReference type="AlphaFoldDB" id="B3ERC2"/>
<evidence type="ECO:0008006" key="3">
    <source>
        <dbReference type="Google" id="ProtNLM"/>
    </source>
</evidence>
<evidence type="ECO:0000313" key="1">
    <source>
        <dbReference type="EMBL" id="ACE05774.1"/>
    </source>
</evidence>
<dbReference type="HOGENOM" id="CLU_2285509_0_0_10"/>
<keyword evidence="2" id="KW-1185">Reference proteome</keyword>
<reference evidence="1 2" key="1">
    <citation type="journal article" date="2010" name="J. Bacteriol.">
        <title>The genome of the amoeba symbiont 'Candidatus Amoebophilus asiaticus' reveals common mechanisms for host cell interaction among amoeba-associated bacteria.</title>
        <authorList>
            <person name="Schmitz-Esser S."/>
            <person name="Tischler P."/>
            <person name="Arnold R."/>
            <person name="Montanaro J."/>
            <person name="Wagner M."/>
            <person name="Rattei T."/>
            <person name="Horn M."/>
        </authorList>
    </citation>
    <scope>NUCLEOTIDE SEQUENCE [LARGE SCALE GENOMIC DNA]</scope>
    <source>
        <strain evidence="1 2">5a2</strain>
    </source>
</reference>
<gene>
    <name evidence="1" type="ordered locus">Aasi_0349</name>
</gene>
<evidence type="ECO:0000313" key="2">
    <source>
        <dbReference type="Proteomes" id="UP000001227"/>
    </source>
</evidence>
<dbReference type="Proteomes" id="UP000001227">
    <property type="component" value="Chromosome"/>
</dbReference>
<dbReference type="EMBL" id="CP001102">
    <property type="protein sequence ID" value="ACE05774.1"/>
    <property type="molecule type" value="Genomic_DNA"/>
</dbReference>
<sequence length="101" mass="11940">MHLPYTRISKYPYNFRTITGLSIKTFDKLIIKVRPIFQELESSKLRHGQMSHLPTLEDKLLCILMYYRTYIRCLVPNNYGYISKDVISDKNQVKNYGTTTT</sequence>
<accession>B3ERC2</accession>